<dbReference type="InterPro" id="IPR003156">
    <property type="entry name" value="DHHA1_dom"/>
</dbReference>
<dbReference type="SUPFAM" id="SSF64182">
    <property type="entry name" value="DHH phosphoesterases"/>
    <property type="match status" value="1"/>
</dbReference>
<dbReference type="GO" id="GO:0004527">
    <property type="term" value="F:exonuclease activity"/>
    <property type="evidence" value="ECO:0007669"/>
    <property type="project" value="UniProtKB-KW"/>
</dbReference>
<reference evidence="2 3" key="1">
    <citation type="submission" date="2015-09" db="EMBL/GenBank/DDBJ databases">
        <title>A metagenomics-based metabolic model of nitrate-dependent anaerobic oxidation of methane by Methanoperedens-like archaea.</title>
        <authorList>
            <person name="Arshad A."/>
            <person name="Speth D.R."/>
            <person name="De Graaf R.M."/>
            <person name="Op Den Camp H.J."/>
            <person name="Jetten M.S."/>
            <person name="Welte C.U."/>
        </authorList>
    </citation>
    <scope>NUCLEOTIDE SEQUENCE [LARGE SCALE GENOMIC DNA]</scope>
</reference>
<accession>A0A0N8KQE5</accession>
<name>A0A0N8KQE5_9EURY</name>
<keyword evidence="2" id="KW-0378">Hydrolase</keyword>
<evidence type="ECO:0000313" key="2">
    <source>
        <dbReference type="EMBL" id="KPQ41914.1"/>
    </source>
</evidence>
<feature type="domain" description="DHHA1" evidence="1">
    <location>
        <begin position="278"/>
        <end position="348"/>
    </location>
</feature>
<protein>
    <submittedName>
        <fullName evidence="2">Single-stranded-DNA-specific exonuclease</fullName>
    </submittedName>
</protein>
<comment type="caution">
    <text evidence="2">The sequence shown here is derived from an EMBL/GenBank/DDBJ whole genome shotgun (WGS) entry which is preliminary data.</text>
</comment>
<evidence type="ECO:0000259" key="1">
    <source>
        <dbReference type="Pfam" id="PF02272"/>
    </source>
</evidence>
<organism evidence="2 3">
    <name type="scientific">Candidatus Methanoperedens nitratireducens</name>
    <dbReference type="NCBI Taxonomy" id="1392998"/>
    <lineage>
        <taxon>Archaea</taxon>
        <taxon>Methanobacteriati</taxon>
        <taxon>Methanobacteriota</taxon>
        <taxon>Stenosarchaea group</taxon>
        <taxon>Methanomicrobia</taxon>
        <taxon>Methanosarcinales</taxon>
        <taxon>ANME-2 cluster</taxon>
        <taxon>Candidatus Methanoperedentaceae</taxon>
        <taxon>Candidatus Methanoperedens</taxon>
    </lineage>
</organism>
<evidence type="ECO:0000313" key="3">
    <source>
        <dbReference type="Proteomes" id="UP000050360"/>
    </source>
</evidence>
<dbReference type="Gene3D" id="3.10.310.30">
    <property type="match status" value="1"/>
</dbReference>
<dbReference type="Pfam" id="PF02272">
    <property type="entry name" value="DHHA1"/>
    <property type="match status" value="1"/>
</dbReference>
<gene>
    <name evidence="2" type="primary">recJ_1</name>
    <name evidence="2" type="ORF">MPEBLZ_03529</name>
</gene>
<sequence length="355" mass="38198">MGSGQVELTSRIKEAIIIDHHKPTGKLEHIQFNPHLVGIDGSTELCASCGAYMVARQMGDNTDLAGLAIAGATGDKQPMKGANKFILDEAIARKTVTSSRGLRMGDGSLAEIFENSVDPYLDITGDKDKIKVFLDSLGIKGELRNLSEEQLMKLSSVIILKLVKQGSLPAVDSLIGDNYNLNREVVQNIYDFVNILNACGKDEKAGIALSLCMRDESVIDEAKVITRENQRALISVIKKAQARIKSARSFRYVLLEDSSGTGIIAGTMTRYLYPDKPFLTFNEIEGKIRVSGRGTRKLVGKGLDLAAAMREASAAVGGMGGGHDVASGATIPTGTAMKFIDLIDSIIEKQLKPKA</sequence>
<proteinExistence type="predicted"/>
<keyword evidence="2" id="KW-0269">Exonuclease</keyword>
<dbReference type="PANTHER" id="PTHR30255">
    <property type="entry name" value="SINGLE-STRANDED-DNA-SPECIFIC EXONUCLEASE RECJ"/>
    <property type="match status" value="1"/>
</dbReference>
<dbReference type="AlphaFoldDB" id="A0A0N8KQE5"/>
<dbReference type="EMBL" id="LKCM01000283">
    <property type="protein sequence ID" value="KPQ41914.1"/>
    <property type="molecule type" value="Genomic_DNA"/>
</dbReference>
<dbReference type="InterPro" id="IPR051673">
    <property type="entry name" value="SSDNA_exonuclease_RecJ"/>
</dbReference>
<dbReference type="PANTHER" id="PTHR30255:SF2">
    <property type="entry name" value="SINGLE-STRANDED-DNA-SPECIFIC EXONUCLEASE RECJ"/>
    <property type="match status" value="1"/>
</dbReference>
<keyword evidence="2" id="KW-0540">Nuclease</keyword>
<dbReference type="Proteomes" id="UP000050360">
    <property type="component" value="Unassembled WGS sequence"/>
</dbReference>
<dbReference type="InterPro" id="IPR038763">
    <property type="entry name" value="DHH_sf"/>
</dbReference>
<dbReference type="Gene3D" id="3.90.1640.30">
    <property type="match status" value="1"/>
</dbReference>
<dbReference type="GO" id="GO:0003676">
    <property type="term" value="F:nucleic acid binding"/>
    <property type="evidence" value="ECO:0007669"/>
    <property type="project" value="InterPro"/>
</dbReference>